<evidence type="ECO:0000256" key="2">
    <source>
        <dbReference type="ARBA" id="ARBA00022475"/>
    </source>
</evidence>
<keyword evidence="5 6" id="KW-0472">Membrane</keyword>
<feature type="transmembrane region" description="Helical" evidence="6">
    <location>
        <begin position="180"/>
        <end position="197"/>
    </location>
</feature>
<evidence type="ECO:0000256" key="5">
    <source>
        <dbReference type="ARBA" id="ARBA00023136"/>
    </source>
</evidence>
<dbReference type="GO" id="GO:0033228">
    <property type="term" value="P:cysteine export across plasma membrane"/>
    <property type="evidence" value="ECO:0007669"/>
    <property type="project" value="TreeGrafter"/>
</dbReference>
<dbReference type="PANTHER" id="PTHR30086">
    <property type="entry name" value="ARGININE EXPORTER PROTEIN ARGO"/>
    <property type="match status" value="1"/>
</dbReference>
<evidence type="ECO:0000313" key="8">
    <source>
        <dbReference type="Proteomes" id="UP000314011"/>
    </source>
</evidence>
<gene>
    <name evidence="7" type="ORF">FHY64_04170</name>
</gene>
<proteinExistence type="predicted"/>
<evidence type="ECO:0000256" key="4">
    <source>
        <dbReference type="ARBA" id="ARBA00022989"/>
    </source>
</evidence>
<dbReference type="Pfam" id="PF01810">
    <property type="entry name" value="LysE"/>
    <property type="match status" value="1"/>
</dbReference>
<comment type="subcellular location">
    <subcellularLocation>
        <location evidence="1">Cell membrane</location>
        <topology evidence="1">Multi-pass membrane protein</topology>
    </subcellularLocation>
</comment>
<organism evidence="7 8">
    <name type="scientific">Pelagovum pacificum</name>
    <dbReference type="NCBI Taxonomy" id="2588711"/>
    <lineage>
        <taxon>Bacteria</taxon>
        <taxon>Pseudomonadati</taxon>
        <taxon>Pseudomonadota</taxon>
        <taxon>Alphaproteobacteria</taxon>
        <taxon>Rhodobacterales</taxon>
        <taxon>Paracoccaceae</taxon>
        <taxon>Pelagovum</taxon>
    </lineage>
</organism>
<evidence type="ECO:0000256" key="1">
    <source>
        <dbReference type="ARBA" id="ARBA00004651"/>
    </source>
</evidence>
<reference evidence="7 8" key="1">
    <citation type="submission" date="2019-06" db="EMBL/GenBank/DDBJ databases">
        <title>Genome of new Rhodobacteraceae sp. SM1903.</title>
        <authorList>
            <person name="Ren X."/>
        </authorList>
    </citation>
    <scope>NUCLEOTIDE SEQUENCE [LARGE SCALE GENOMIC DNA]</scope>
    <source>
        <strain evidence="7 8">SM1903</strain>
    </source>
</reference>
<feature type="transmembrane region" description="Helical" evidence="6">
    <location>
        <begin position="140"/>
        <end position="160"/>
    </location>
</feature>
<comment type="caution">
    <text evidence="7">The sequence shown here is derived from an EMBL/GenBank/DDBJ whole genome shotgun (WGS) entry which is preliminary data.</text>
</comment>
<dbReference type="OrthoDB" id="9812084at2"/>
<dbReference type="GO" id="GO:0015171">
    <property type="term" value="F:amino acid transmembrane transporter activity"/>
    <property type="evidence" value="ECO:0007669"/>
    <property type="project" value="TreeGrafter"/>
</dbReference>
<keyword evidence="3 6" id="KW-0812">Transmembrane</keyword>
<keyword evidence="2" id="KW-1003">Cell membrane</keyword>
<dbReference type="AlphaFoldDB" id="A0A5C5GE62"/>
<dbReference type="EMBL" id="VFFF01000001">
    <property type="protein sequence ID" value="TNY32494.1"/>
    <property type="molecule type" value="Genomic_DNA"/>
</dbReference>
<keyword evidence="4 6" id="KW-1133">Transmembrane helix</keyword>
<dbReference type="PANTHER" id="PTHR30086:SF20">
    <property type="entry name" value="ARGININE EXPORTER PROTEIN ARGO-RELATED"/>
    <property type="match status" value="1"/>
</dbReference>
<dbReference type="GO" id="GO:0005886">
    <property type="term" value="C:plasma membrane"/>
    <property type="evidence" value="ECO:0007669"/>
    <property type="project" value="UniProtKB-SubCell"/>
</dbReference>
<dbReference type="Proteomes" id="UP000314011">
    <property type="component" value="Unassembled WGS sequence"/>
</dbReference>
<evidence type="ECO:0000313" key="7">
    <source>
        <dbReference type="EMBL" id="TNY32494.1"/>
    </source>
</evidence>
<sequence>MTPEIVLAIFAFAFVMTGTPGPNNVMLMASGANFGLRRTLPHIAGIAFGVVSLILIVGLGLSQLFDAYPAAFDVLKIAALVYLLYLAWKIGAAKPPSADGPAAEARPLTALQAAAFQWVNPKAWAMALTVSTAYLPDRTLPSLMVAAAIFGLVCLPLTAIWTTLGQQMRRFLTNARRQRVFNVTMALLLVATLYPILTH</sequence>
<feature type="transmembrane region" description="Helical" evidence="6">
    <location>
        <begin position="41"/>
        <end position="61"/>
    </location>
</feature>
<dbReference type="InterPro" id="IPR001123">
    <property type="entry name" value="LeuE-type"/>
</dbReference>
<keyword evidence="8" id="KW-1185">Reference proteome</keyword>
<evidence type="ECO:0000256" key="6">
    <source>
        <dbReference type="SAM" id="Phobius"/>
    </source>
</evidence>
<evidence type="ECO:0000256" key="3">
    <source>
        <dbReference type="ARBA" id="ARBA00022692"/>
    </source>
</evidence>
<dbReference type="RefSeq" id="WP_140193171.1">
    <property type="nucleotide sequence ID" value="NZ_CP065915.1"/>
</dbReference>
<name>A0A5C5GE62_9RHOB</name>
<protein>
    <submittedName>
        <fullName evidence="7">LysE family translocator</fullName>
    </submittedName>
</protein>
<accession>A0A5C5GE62</accession>